<proteinExistence type="predicted"/>
<accession>A0A9D4QDS7</accession>
<dbReference type="SUPFAM" id="SSF49599">
    <property type="entry name" value="TRAF domain-like"/>
    <property type="match status" value="1"/>
</dbReference>
<gene>
    <name evidence="2" type="ORF">HPB52_008627</name>
</gene>
<keyword evidence="3" id="KW-1185">Reference proteome</keyword>
<dbReference type="Gene3D" id="2.60.210.10">
    <property type="entry name" value="Apoptosis, Tumor Necrosis Factor Receptor Associated Protein 2, Chain A"/>
    <property type="match status" value="1"/>
</dbReference>
<dbReference type="EMBL" id="JABSTV010001246">
    <property type="protein sequence ID" value="KAH7976086.1"/>
    <property type="molecule type" value="Genomic_DNA"/>
</dbReference>
<feature type="domain" description="TRAF1-6 MATH" evidence="1">
    <location>
        <begin position="48"/>
        <end position="152"/>
    </location>
</feature>
<evidence type="ECO:0000259" key="1">
    <source>
        <dbReference type="Pfam" id="PF21355"/>
    </source>
</evidence>
<evidence type="ECO:0000313" key="2">
    <source>
        <dbReference type="EMBL" id="KAH7976086.1"/>
    </source>
</evidence>
<dbReference type="InterPro" id="IPR049342">
    <property type="entry name" value="TRAF1-6_MATH_dom"/>
</dbReference>
<dbReference type="InterPro" id="IPR008974">
    <property type="entry name" value="TRAF-like"/>
</dbReference>
<reference evidence="2" key="1">
    <citation type="journal article" date="2020" name="Cell">
        <title>Large-Scale Comparative Analyses of Tick Genomes Elucidate Their Genetic Diversity and Vector Capacities.</title>
        <authorList>
            <consortium name="Tick Genome and Microbiome Consortium (TIGMIC)"/>
            <person name="Jia N."/>
            <person name="Wang J."/>
            <person name="Shi W."/>
            <person name="Du L."/>
            <person name="Sun Y."/>
            <person name="Zhan W."/>
            <person name="Jiang J.F."/>
            <person name="Wang Q."/>
            <person name="Zhang B."/>
            <person name="Ji P."/>
            <person name="Bell-Sakyi L."/>
            <person name="Cui X.M."/>
            <person name="Yuan T.T."/>
            <person name="Jiang B.G."/>
            <person name="Yang W.F."/>
            <person name="Lam T.T."/>
            <person name="Chang Q.C."/>
            <person name="Ding S.J."/>
            <person name="Wang X.J."/>
            <person name="Zhu J.G."/>
            <person name="Ruan X.D."/>
            <person name="Zhao L."/>
            <person name="Wei J.T."/>
            <person name="Ye R.Z."/>
            <person name="Que T.C."/>
            <person name="Du C.H."/>
            <person name="Zhou Y.H."/>
            <person name="Cheng J.X."/>
            <person name="Dai P.F."/>
            <person name="Guo W.B."/>
            <person name="Han X.H."/>
            <person name="Huang E.J."/>
            <person name="Li L.F."/>
            <person name="Wei W."/>
            <person name="Gao Y.C."/>
            <person name="Liu J.Z."/>
            <person name="Shao H.Z."/>
            <person name="Wang X."/>
            <person name="Wang C.C."/>
            <person name="Yang T.C."/>
            <person name="Huo Q.B."/>
            <person name="Li W."/>
            <person name="Chen H.Y."/>
            <person name="Chen S.E."/>
            <person name="Zhou L.G."/>
            <person name="Ni X.B."/>
            <person name="Tian J.H."/>
            <person name="Sheng Y."/>
            <person name="Liu T."/>
            <person name="Pan Y.S."/>
            <person name="Xia L.Y."/>
            <person name="Li J."/>
            <person name="Zhao F."/>
            <person name="Cao W.C."/>
        </authorList>
    </citation>
    <scope>NUCLEOTIDE SEQUENCE</scope>
    <source>
        <strain evidence="2">Rsan-2018</strain>
    </source>
</reference>
<comment type="caution">
    <text evidence="2">The sequence shown here is derived from an EMBL/GenBank/DDBJ whole genome shotgun (WGS) entry which is preliminary data.</text>
</comment>
<dbReference type="Pfam" id="PF21355">
    <property type="entry name" value="TRAF-mep_MATH"/>
    <property type="match status" value="1"/>
</dbReference>
<sequence length="157" mass="17967">MFPGPYRAASKAGVFIGMLAFYDIYAKHELLTKDSDLEYIAVHGTVGGYAIYVDCWLQREDNGEDTVHFSPRLCGGEWDHYLQWPFSKKITVIVTHLTNSEKDIRLPMKEVSGHDYIKKPDSASCNLPVDSEDVKWKDLELNGFIVNKTLYVNIEFE</sequence>
<reference evidence="2" key="2">
    <citation type="submission" date="2021-09" db="EMBL/GenBank/DDBJ databases">
        <authorList>
            <person name="Jia N."/>
            <person name="Wang J."/>
            <person name="Shi W."/>
            <person name="Du L."/>
            <person name="Sun Y."/>
            <person name="Zhan W."/>
            <person name="Jiang J."/>
            <person name="Wang Q."/>
            <person name="Zhang B."/>
            <person name="Ji P."/>
            <person name="Sakyi L.B."/>
            <person name="Cui X."/>
            <person name="Yuan T."/>
            <person name="Jiang B."/>
            <person name="Yang W."/>
            <person name="Lam T.T.-Y."/>
            <person name="Chang Q."/>
            <person name="Ding S."/>
            <person name="Wang X."/>
            <person name="Zhu J."/>
            <person name="Ruan X."/>
            <person name="Zhao L."/>
            <person name="Wei J."/>
            <person name="Que T."/>
            <person name="Du C."/>
            <person name="Cheng J."/>
            <person name="Dai P."/>
            <person name="Han X."/>
            <person name="Huang E."/>
            <person name="Gao Y."/>
            <person name="Liu J."/>
            <person name="Shao H."/>
            <person name="Ye R."/>
            <person name="Li L."/>
            <person name="Wei W."/>
            <person name="Wang X."/>
            <person name="Wang C."/>
            <person name="Huo Q."/>
            <person name="Li W."/>
            <person name="Guo W."/>
            <person name="Chen H."/>
            <person name="Chen S."/>
            <person name="Zhou L."/>
            <person name="Zhou L."/>
            <person name="Ni X."/>
            <person name="Tian J."/>
            <person name="Zhou Y."/>
            <person name="Sheng Y."/>
            <person name="Liu T."/>
            <person name="Pan Y."/>
            <person name="Xia L."/>
            <person name="Li J."/>
            <person name="Zhao F."/>
            <person name="Cao W."/>
        </authorList>
    </citation>
    <scope>NUCLEOTIDE SEQUENCE</scope>
    <source>
        <strain evidence="2">Rsan-2018</strain>
        <tissue evidence="2">Larvae</tissue>
    </source>
</reference>
<evidence type="ECO:0000313" key="3">
    <source>
        <dbReference type="Proteomes" id="UP000821837"/>
    </source>
</evidence>
<organism evidence="2 3">
    <name type="scientific">Rhipicephalus sanguineus</name>
    <name type="common">Brown dog tick</name>
    <name type="synonym">Ixodes sanguineus</name>
    <dbReference type="NCBI Taxonomy" id="34632"/>
    <lineage>
        <taxon>Eukaryota</taxon>
        <taxon>Metazoa</taxon>
        <taxon>Ecdysozoa</taxon>
        <taxon>Arthropoda</taxon>
        <taxon>Chelicerata</taxon>
        <taxon>Arachnida</taxon>
        <taxon>Acari</taxon>
        <taxon>Parasitiformes</taxon>
        <taxon>Ixodida</taxon>
        <taxon>Ixodoidea</taxon>
        <taxon>Ixodidae</taxon>
        <taxon>Rhipicephalinae</taxon>
        <taxon>Rhipicephalus</taxon>
        <taxon>Rhipicephalus</taxon>
    </lineage>
</organism>
<dbReference type="Proteomes" id="UP000821837">
    <property type="component" value="Chromosome 10"/>
</dbReference>
<dbReference type="AlphaFoldDB" id="A0A9D4QDS7"/>
<name>A0A9D4QDS7_RHISA</name>
<protein>
    <recommendedName>
        <fullName evidence="1">TRAF1-6 MATH domain-containing protein</fullName>
    </recommendedName>
</protein>